<dbReference type="AlphaFoldDB" id="A0AAV4RU03"/>
<keyword evidence="2" id="KW-1185">Reference proteome</keyword>
<evidence type="ECO:0000313" key="1">
    <source>
        <dbReference type="EMBL" id="GIY25393.1"/>
    </source>
</evidence>
<gene>
    <name evidence="1" type="ORF">CEXT_697081</name>
</gene>
<protein>
    <submittedName>
        <fullName evidence="1">Uncharacterized protein</fullName>
    </submittedName>
</protein>
<sequence length="69" mass="8285">MFCQVTGIVVELSGPHERDVTHHKPRTPPWRRFLEPEVVDRAKEKVFLGRKEFWFKVFTNSFTYHPWVG</sequence>
<dbReference type="EMBL" id="BPLR01008532">
    <property type="protein sequence ID" value="GIY25393.1"/>
    <property type="molecule type" value="Genomic_DNA"/>
</dbReference>
<reference evidence="1 2" key="1">
    <citation type="submission" date="2021-06" db="EMBL/GenBank/DDBJ databases">
        <title>Caerostris extrusa draft genome.</title>
        <authorList>
            <person name="Kono N."/>
            <person name="Arakawa K."/>
        </authorList>
    </citation>
    <scope>NUCLEOTIDE SEQUENCE [LARGE SCALE GENOMIC DNA]</scope>
</reference>
<organism evidence="1 2">
    <name type="scientific">Caerostris extrusa</name>
    <name type="common">Bark spider</name>
    <name type="synonym">Caerostris bankana</name>
    <dbReference type="NCBI Taxonomy" id="172846"/>
    <lineage>
        <taxon>Eukaryota</taxon>
        <taxon>Metazoa</taxon>
        <taxon>Ecdysozoa</taxon>
        <taxon>Arthropoda</taxon>
        <taxon>Chelicerata</taxon>
        <taxon>Arachnida</taxon>
        <taxon>Araneae</taxon>
        <taxon>Araneomorphae</taxon>
        <taxon>Entelegynae</taxon>
        <taxon>Araneoidea</taxon>
        <taxon>Araneidae</taxon>
        <taxon>Caerostris</taxon>
    </lineage>
</organism>
<proteinExistence type="predicted"/>
<name>A0AAV4RU03_CAEEX</name>
<comment type="caution">
    <text evidence="1">The sequence shown here is derived from an EMBL/GenBank/DDBJ whole genome shotgun (WGS) entry which is preliminary data.</text>
</comment>
<dbReference type="Proteomes" id="UP001054945">
    <property type="component" value="Unassembled WGS sequence"/>
</dbReference>
<evidence type="ECO:0000313" key="2">
    <source>
        <dbReference type="Proteomes" id="UP001054945"/>
    </source>
</evidence>
<accession>A0AAV4RU03</accession>